<feature type="transmembrane region" description="Helical" evidence="6">
    <location>
        <begin position="36"/>
        <end position="58"/>
    </location>
</feature>
<accession>A0A0B3SRT4</accession>
<dbReference type="Proteomes" id="UP000030960">
    <property type="component" value="Unassembled WGS sequence"/>
</dbReference>
<sequence length="526" mass="60613">MPETSWLPADPYGDIAERMRVHQAPIPGNKWRLRDMLALAGMVLLGLLCVVLIPGFLYDVEHQEITWVLGLLGIWRYGWWFNHAQRARRYERDKFPGIRSHCDRIWNGGWRPRHLHVQMTTYYEEEAITRHVIKALLDQIREIGVPATIWVGSGARHDERIIEEVVWEHGADLDAEVAFIRQNQPGKRMAIGLVMRAIIRTAPDDDDLILFMDGDAILGPGVLARCCAMFGADAKLEALTTDEEAITYGPSWMRRWLNMRFAQRRLAMQSHAMSDKVLTLTGRMSMFRARQICNLSFVRTIEADFLDHWLWGRFRFLSGDDKSTWYFLLGRGAKMLYVPDVCVYTVEVIKGSGRDRMVQNLRRWSGNMLRNGARALQLGPGKVGWFIWWCVLDQRLAIWTMLVSPTLILLSLILDPGYVWIALSWILVSRLVLSLFLFRYAKRPDLTWPFLLYANQLLNASVKSFMIFFPHKQRWANRGGQRAQHEVSLAYRAKSAVALFQFVTVALVFIQVVALVLGSGALFQTF</sequence>
<dbReference type="PANTHER" id="PTHR22913:SF12">
    <property type="entry name" value="MANNURONAN SYNTHASE"/>
    <property type="match status" value="1"/>
</dbReference>
<dbReference type="GO" id="GO:0085029">
    <property type="term" value="P:extracellular matrix assembly"/>
    <property type="evidence" value="ECO:0007669"/>
    <property type="project" value="TreeGrafter"/>
</dbReference>
<dbReference type="RefSeq" id="WP_052244446.1">
    <property type="nucleotide sequence ID" value="NZ_JSUQ01000008.1"/>
</dbReference>
<dbReference type="InterPro" id="IPR029044">
    <property type="entry name" value="Nucleotide-diphossugar_trans"/>
</dbReference>
<comment type="caution">
    <text evidence="7">The sequence shown here is derived from an EMBL/GenBank/DDBJ whole genome shotgun (WGS) entry which is preliminary data.</text>
</comment>
<evidence type="ECO:0000256" key="5">
    <source>
        <dbReference type="ARBA" id="ARBA00023136"/>
    </source>
</evidence>
<dbReference type="GO" id="GO:0030213">
    <property type="term" value="P:hyaluronan biosynthetic process"/>
    <property type="evidence" value="ECO:0007669"/>
    <property type="project" value="TreeGrafter"/>
</dbReference>
<keyword evidence="4" id="KW-0808">Transferase</keyword>
<evidence type="ECO:0000313" key="8">
    <source>
        <dbReference type="Proteomes" id="UP000030960"/>
    </source>
</evidence>
<keyword evidence="2" id="KW-1003">Cell membrane</keyword>
<evidence type="ECO:0000256" key="1">
    <source>
        <dbReference type="ARBA" id="ARBA00004236"/>
    </source>
</evidence>
<evidence type="ECO:0000256" key="6">
    <source>
        <dbReference type="SAM" id="Phobius"/>
    </source>
</evidence>
<keyword evidence="6" id="KW-1133">Transmembrane helix</keyword>
<dbReference type="PANTHER" id="PTHR22913">
    <property type="entry name" value="HYALURONAN SYNTHASE"/>
    <property type="match status" value="1"/>
</dbReference>
<comment type="subcellular location">
    <subcellularLocation>
        <location evidence="1">Cell membrane</location>
    </subcellularLocation>
</comment>
<evidence type="ECO:0000256" key="4">
    <source>
        <dbReference type="ARBA" id="ARBA00022679"/>
    </source>
</evidence>
<name>A0A0B3SRT4_9RHOB</name>
<dbReference type="AlphaFoldDB" id="A0A0B3SRT4"/>
<dbReference type="STRING" id="561184.SAMN05216376_10610"/>
<keyword evidence="6" id="KW-0812">Transmembrane</keyword>
<evidence type="ECO:0000256" key="2">
    <source>
        <dbReference type="ARBA" id="ARBA00022475"/>
    </source>
</evidence>
<dbReference type="Pfam" id="PF13641">
    <property type="entry name" value="Glyco_tranf_2_3"/>
    <property type="match status" value="1"/>
</dbReference>
<reference evidence="7 8" key="1">
    <citation type="submission" date="2014-10" db="EMBL/GenBank/DDBJ databases">
        <title>Genome sequence of Ponticoccus sp. strain UMTAT08 isolated from clonal culture of toxic dinoflagellate Alexandrium tamiyavanichii.</title>
        <authorList>
            <person name="Gan H.Y."/>
            <person name="Muhd D.-D."/>
            <person name="Mohd Noor M.E."/>
            <person name="Yeong Y.S."/>
            <person name="Usup G."/>
        </authorList>
    </citation>
    <scope>NUCLEOTIDE SEQUENCE [LARGE SCALE GENOMIC DNA]</scope>
    <source>
        <strain evidence="7 8">UMTAT08</strain>
    </source>
</reference>
<evidence type="ECO:0000313" key="7">
    <source>
        <dbReference type="EMBL" id="KHQ53179.1"/>
    </source>
</evidence>
<proteinExistence type="predicted"/>
<feature type="transmembrane region" description="Helical" evidence="6">
    <location>
        <begin position="396"/>
        <end position="414"/>
    </location>
</feature>
<dbReference type="SUPFAM" id="SSF53448">
    <property type="entry name" value="Nucleotide-diphospho-sugar transferases"/>
    <property type="match status" value="1"/>
</dbReference>
<evidence type="ECO:0000256" key="3">
    <source>
        <dbReference type="ARBA" id="ARBA00022676"/>
    </source>
</evidence>
<feature type="transmembrane region" description="Helical" evidence="6">
    <location>
        <begin position="420"/>
        <end position="438"/>
    </location>
</feature>
<feature type="transmembrane region" description="Helical" evidence="6">
    <location>
        <begin position="64"/>
        <end position="82"/>
    </location>
</feature>
<dbReference type="PATRIC" id="fig|1515334.3.peg.2225"/>
<dbReference type="EMBL" id="JSUQ01000008">
    <property type="protein sequence ID" value="KHQ53179.1"/>
    <property type="molecule type" value="Genomic_DNA"/>
</dbReference>
<gene>
    <name evidence="7" type="ORF">OA50_02206</name>
</gene>
<keyword evidence="8" id="KW-1185">Reference proteome</keyword>
<dbReference type="Gene3D" id="3.90.550.10">
    <property type="entry name" value="Spore Coat Polysaccharide Biosynthesis Protein SpsA, Chain A"/>
    <property type="match status" value="1"/>
</dbReference>
<dbReference type="OrthoDB" id="6964257at2"/>
<keyword evidence="5 6" id="KW-0472">Membrane</keyword>
<protein>
    <submittedName>
        <fullName evidence="7">Alginate regulatory protein</fullName>
    </submittedName>
</protein>
<dbReference type="GO" id="GO:0050501">
    <property type="term" value="F:hyaluronan synthase activity"/>
    <property type="evidence" value="ECO:0007669"/>
    <property type="project" value="TreeGrafter"/>
</dbReference>
<feature type="transmembrane region" description="Helical" evidence="6">
    <location>
        <begin position="498"/>
        <end position="523"/>
    </location>
</feature>
<keyword evidence="3" id="KW-0328">Glycosyltransferase</keyword>
<dbReference type="GO" id="GO:0005886">
    <property type="term" value="C:plasma membrane"/>
    <property type="evidence" value="ECO:0007669"/>
    <property type="project" value="UniProtKB-SubCell"/>
</dbReference>
<organism evidence="7 8">
    <name type="scientific">Mameliella alba</name>
    <dbReference type="NCBI Taxonomy" id="561184"/>
    <lineage>
        <taxon>Bacteria</taxon>
        <taxon>Pseudomonadati</taxon>
        <taxon>Pseudomonadota</taxon>
        <taxon>Alphaproteobacteria</taxon>
        <taxon>Rhodobacterales</taxon>
        <taxon>Roseobacteraceae</taxon>
        <taxon>Mameliella</taxon>
    </lineage>
</organism>